<feature type="compositionally biased region" description="Polar residues" evidence="1">
    <location>
        <begin position="328"/>
        <end position="338"/>
    </location>
</feature>
<dbReference type="CDD" id="cd00030">
    <property type="entry name" value="C2"/>
    <property type="match status" value="1"/>
</dbReference>
<dbReference type="PANTHER" id="PTHR10857">
    <property type="entry name" value="COPINE"/>
    <property type="match status" value="1"/>
</dbReference>
<accession>A0ABP1PMS7</accession>
<dbReference type="Gene3D" id="2.60.40.150">
    <property type="entry name" value="C2 domain"/>
    <property type="match status" value="2"/>
</dbReference>
<dbReference type="InterPro" id="IPR035892">
    <property type="entry name" value="C2_domain_sf"/>
</dbReference>
<reference evidence="3 4" key="1">
    <citation type="submission" date="2024-08" db="EMBL/GenBank/DDBJ databases">
        <authorList>
            <person name="Cucini C."/>
            <person name="Frati F."/>
        </authorList>
    </citation>
    <scope>NUCLEOTIDE SEQUENCE [LARGE SCALE GENOMIC DNA]</scope>
</reference>
<name>A0ABP1PMS7_9HEXA</name>
<comment type="caution">
    <text evidence="3">The sequence shown here is derived from an EMBL/GenBank/DDBJ whole genome shotgun (WGS) entry which is preliminary data.</text>
</comment>
<proteinExistence type="predicted"/>
<gene>
    <name evidence="3" type="ORF">ODALV1_LOCUS736</name>
</gene>
<evidence type="ECO:0000256" key="1">
    <source>
        <dbReference type="SAM" id="MobiDB-lite"/>
    </source>
</evidence>
<dbReference type="Proteomes" id="UP001642540">
    <property type="component" value="Unassembled WGS sequence"/>
</dbReference>
<dbReference type="PANTHER" id="PTHR10857:SF106">
    <property type="entry name" value="C2 DOMAIN-CONTAINING PROTEIN"/>
    <property type="match status" value="1"/>
</dbReference>
<evidence type="ECO:0000313" key="4">
    <source>
        <dbReference type="Proteomes" id="UP001642540"/>
    </source>
</evidence>
<feature type="region of interest" description="Disordered" evidence="1">
    <location>
        <begin position="319"/>
        <end position="338"/>
    </location>
</feature>
<feature type="domain" description="C2" evidence="2">
    <location>
        <begin position="190"/>
        <end position="318"/>
    </location>
</feature>
<evidence type="ECO:0000259" key="2">
    <source>
        <dbReference type="PROSITE" id="PS50004"/>
    </source>
</evidence>
<dbReference type="PROSITE" id="PS50004">
    <property type="entry name" value="C2"/>
    <property type="match status" value="2"/>
</dbReference>
<dbReference type="InterPro" id="IPR045052">
    <property type="entry name" value="Copine"/>
</dbReference>
<protein>
    <recommendedName>
        <fullName evidence="2">C2 domain-containing protein</fullName>
    </recommendedName>
</protein>
<evidence type="ECO:0000313" key="3">
    <source>
        <dbReference type="EMBL" id="CAL8069368.1"/>
    </source>
</evidence>
<dbReference type="SMART" id="SM00239">
    <property type="entry name" value="C2"/>
    <property type="match status" value="2"/>
</dbReference>
<organism evidence="3 4">
    <name type="scientific">Orchesella dallaii</name>
    <dbReference type="NCBI Taxonomy" id="48710"/>
    <lineage>
        <taxon>Eukaryota</taxon>
        <taxon>Metazoa</taxon>
        <taxon>Ecdysozoa</taxon>
        <taxon>Arthropoda</taxon>
        <taxon>Hexapoda</taxon>
        <taxon>Collembola</taxon>
        <taxon>Entomobryomorpha</taxon>
        <taxon>Entomobryoidea</taxon>
        <taxon>Orchesellidae</taxon>
        <taxon>Orchesellinae</taxon>
        <taxon>Orchesella</taxon>
    </lineage>
</organism>
<keyword evidence="4" id="KW-1185">Reference proteome</keyword>
<sequence>MMMIFEREKITTRIPLLSSHYTFLLIVSIQKVLIKRLVDLGIHISCHFALLQKAFSIIFHNNMLRHLLVIGGLVSLAQCQDSRNLTFTLTAKGLPAKDDISKIDPLVRIYQTTDGSDLQKFGASETILDTEDPEWIEVFWFLWKKGTNQKWKFEIRDADILDKDDALGGAEINVDDYVAAGENMTLDLSPQGTLSIQKTTPIRFKLKAQSLPKKDKPPQIFAAFTSDQGESDPYVKCYYRRGIGGEDKKFATTSTIDNVVDADWEDVIEFGNYQKGTGMYLRFKVKDADSTSKDDDVGYALMEVDPYVTANVPKTLKVQNDDGEDNGATLTVTPIPTS</sequence>
<dbReference type="SUPFAM" id="SSF49562">
    <property type="entry name" value="C2 domain (Calcium/lipid-binding domain, CaLB)"/>
    <property type="match status" value="2"/>
</dbReference>
<dbReference type="EMBL" id="CAXLJM020000004">
    <property type="protein sequence ID" value="CAL8069368.1"/>
    <property type="molecule type" value="Genomic_DNA"/>
</dbReference>
<dbReference type="InterPro" id="IPR000008">
    <property type="entry name" value="C2_dom"/>
</dbReference>
<dbReference type="Pfam" id="PF00168">
    <property type="entry name" value="C2"/>
    <property type="match status" value="2"/>
</dbReference>
<feature type="domain" description="C2" evidence="2">
    <location>
        <begin position="65"/>
        <end position="188"/>
    </location>
</feature>